<organism evidence="2 3">
    <name type="scientific">Pseudoalteromonas spongiae</name>
    <dbReference type="NCBI Taxonomy" id="298657"/>
    <lineage>
        <taxon>Bacteria</taxon>
        <taxon>Pseudomonadati</taxon>
        <taxon>Pseudomonadota</taxon>
        <taxon>Gammaproteobacteria</taxon>
        <taxon>Alteromonadales</taxon>
        <taxon>Pseudoalteromonadaceae</taxon>
        <taxon>Pseudoalteromonas</taxon>
    </lineage>
</organism>
<gene>
    <name evidence="2" type="ORF">WAE96_11145</name>
</gene>
<keyword evidence="1" id="KW-1133">Transmembrane helix</keyword>
<keyword evidence="1" id="KW-0812">Transmembrane</keyword>
<evidence type="ECO:0000313" key="3">
    <source>
        <dbReference type="Proteomes" id="UP001382455"/>
    </source>
</evidence>
<dbReference type="RefSeq" id="WP_336435492.1">
    <property type="nucleotide sequence ID" value="NZ_JBAWKS010000001.1"/>
</dbReference>
<sequence>MSFLAIIPIWLGCLACYLGSEKQLLLSKPMNKSIANFLLVIGYFIGVAIFSVSFALTSSLLAAFVTLMLALVSHTILSTYTNNIWRFNTPVLASLLVLAGVSYVA</sequence>
<protein>
    <recommendedName>
        <fullName evidence="4">Multidrug DMT transporter permease</fullName>
    </recommendedName>
</protein>
<evidence type="ECO:0008006" key="4">
    <source>
        <dbReference type="Google" id="ProtNLM"/>
    </source>
</evidence>
<dbReference type="Proteomes" id="UP001382455">
    <property type="component" value="Unassembled WGS sequence"/>
</dbReference>
<feature type="transmembrane region" description="Helical" evidence="1">
    <location>
        <begin position="84"/>
        <end position="104"/>
    </location>
</feature>
<evidence type="ECO:0000256" key="1">
    <source>
        <dbReference type="SAM" id="Phobius"/>
    </source>
</evidence>
<name>A0ABU8ETI6_9GAMM</name>
<comment type="caution">
    <text evidence="2">The sequence shown here is derived from an EMBL/GenBank/DDBJ whole genome shotgun (WGS) entry which is preliminary data.</text>
</comment>
<evidence type="ECO:0000313" key="2">
    <source>
        <dbReference type="EMBL" id="MEI4550222.1"/>
    </source>
</evidence>
<reference evidence="2 3" key="1">
    <citation type="submission" date="2023-12" db="EMBL/GenBank/DDBJ databases">
        <title>Friends and Foes: Symbiotic and Algicidal bacterial influence on Karenia brevis blooms.</title>
        <authorList>
            <person name="Fei C."/>
            <person name="Mohamed A.R."/>
            <person name="Booker A."/>
            <person name="Arshad M."/>
            <person name="Klass S."/>
            <person name="Ahn S."/>
            <person name="Gilbert P.M."/>
            <person name="Heil C.A."/>
            <person name="Martinez J.M."/>
            <person name="Amin S.A."/>
        </authorList>
    </citation>
    <scope>NUCLEOTIDE SEQUENCE [LARGE SCALE GENOMIC DNA]</scope>
    <source>
        <strain evidence="2 3">CE15</strain>
    </source>
</reference>
<keyword evidence="3" id="KW-1185">Reference proteome</keyword>
<proteinExistence type="predicted"/>
<dbReference type="EMBL" id="JBAWKS010000001">
    <property type="protein sequence ID" value="MEI4550222.1"/>
    <property type="molecule type" value="Genomic_DNA"/>
</dbReference>
<accession>A0ABU8ETI6</accession>
<keyword evidence="1" id="KW-0472">Membrane</keyword>
<feature type="transmembrane region" description="Helical" evidence="1">
    <location>
        <begin position="39"/>
        <end position="72"/>
    </location>
</feature>